<evidence type="ECO:0000313" key="2">
    <source>
        <dbReference type="EMBL" id="MBF9071686.1"/>
    </source>
</evidence>
<dbReference type="EMBL" id="JADPRT010000013">
    <property type="protein sequence ID" value="MBF9071686.1"/>
    <property type="molecule type" value="Genomic_DNA"/>
</dbReference>
<sequence>MREQTEQRVVAVARLSFGGLTAAALGAQAWHVAAQGKTLVNFFSYFTIESNIVMTVVLLAGGVLGLTGRRGGVPDLLRGAATLYMAITGVVYAVALAQYEALGTLAWVDDVVHRIMPVVIFLDWVLVPPVRRLRYSEALRWLVFPLVFLAYTLIRGPFAGWYPYPFLDPRDNGYAHVAVSSVLITLAFLAFGAALVRIGNVLGGRRRRSRATVAEPVETLTPPV</sequence>
<evidence type="ECO:0000313" key="3">
    <source>
        <dbReference type="Proteomes" id="UP000657385"/>
    </source>
</evidence>
<comment type="caution">
    <text evidence="2">The sequence shown here is derived from an EMBL/GenBank/DDBJ whole genome shotgun (WGS) entry which is preliminary data.</text>
</comment>
<accession>A0A931B9V1</accession>
<dbReference type="Proteomes" id="UP000657385">
    <property type="component" value="Unassembled WGS sequence"/>
</dbReference>
<dbReference type="InterPro" id="IPR049713">
    <property type="entry name" value="Pr6Pr-like"/>
</dbReference>
<reference evidence="2" key="1">
    <citation type="submission" date="2020-11" db="EMBL/GenBank/DDBJ databases">
        <title>Isolation and identification of active actinomycetes.</title>
        <authorList>
            <person name="Yu B."/>
        </authorList>
    </citation>
    <scope>NUCLEOTIDE SEQUENCE</scope>
    <source>
        <strain evidence="2">NEAU-YB345</strain>
    </source>
</reference>
<keyword evidence="1" id="KW-0812">Transmembrane</keyword>
<proteinExistence type="predicted"/>
<keyword evidence="3" id="KW-1185">Reference proteome</keyword>
<feature type="transmembrane region" description="Helical" evidence="1">
    <location>
        <begin position="12"/>
        <end position="30"/>
    </location>
</feature>
<dbReference type="AlphaFoldDB" id="A0A931B9V1"/>
<feature type="transmembrane region" description="Helical" evidence="1">
    <location>
        <begin position="111"/>
        <end position="130"/>
    </location>
</feature>
<feature type="transmembrane region" description="Helical" evidence="1">
    <location>
        <begin position="76"/>
        <end position="99"/>
    </location>
</feature>
<feature type="transmembrane region" description="Helical" evidence="1">
    <location>
        <begin position="142"/>
        <end position="162"/>
    </location>
</feature>
<feature type="transmembrane region" description="Helical" evidence="1">
    <location>
        <begin position="174"/>
        <end position="198"/>
    </location>
</feature>
<keyword evidence="1" id="KW-1133">Transmembrane helix</keyword>
<dbReference type="NCBIfam" id="NF038065">
    <property type="entry name" value="Pr6Pr"/>
    <property type="match status" value="1"/>
</dbReference>
<evidence type="ECO:0000256" key="1">
    <source>
        <dbReference type="SAM" id="Phobius"/>
    </source>
</evidence>
<protein>
    <submittedName>
        <fullName evidence="2">Pr6Pr family membrane protein</fullName>
    </submittedName>
</protein>
<feature type="transmembrane region" description="Helical" evidence="1">
    <location>
        <begin position="42"/>
        <end position="64"/>
    </location>
</feature>
<dbReference type="RefSeq" id="WP_196196867.1">
    <property type="nucleotide sequence ID" value="NZ_JADPRT010000013.1"/>
</dbReference>
<organism evidence="2 3">
    <name type="scientific">Streptacidiphilus fuscans</name>
    <dbReference type="NCBI Taxonomy" id="2789292"/>
    <lineage>
        <taxon>Bacteria</taxon>
        <taxon>Bacillati</taxon>
        <taxon>Actinomycetota</taxon>
        <taxon>Actinomycetes</taxon>
        <taxon>Kitasatosporales</taxon>
        <taxon>Streptomycetaceae</taxon>
        <taxon>Streptacidiphilus</taxon>
    </lineage>
</organism>
<keyword evidence="1" id="KW-0472">Membrane</keyword>
<gene>
    <name evidence="2" type="ORF">I2501_27050</name>
</gene>
<name>A0A931B9V1_9ACTN</name>